<name>A0A2P2LAZ9_RHIMU</name>
<proteinExistence type="predicted"/>
<feature type="transmembrane region" description="Helical" evidence="1">
    <location>
        <begin position="25"/>
        <end position="48"/>
    </location>
</feature>
<reference evidence="2" key="1">
    <citation type="submission" date="2018-02" db="EMBL/GenBank/DDBJ databases">
        <title>Rhizophora mucronata_Transcriptome.</title>
        <authorList>
            <person name="Meera S.P."/>
            <person name="Sreeshan A."/>
            <person name="Augustine A."/>
        </authorList>
    </citation>
    <scope>NUCLEOTIDE SEQUENCE</scope>
    <source>
        <tissue evidence="2">Leaf</tissue>
    </source>
</reference>
<dbReference type="EMBL" id="GGEC01034599">
    <property type="protein sequence ID" value="MBX15083.1"/>
    <property type="molecule type" value="Transcribed_RNA"/>
</dbReference>
<protein>
    <submittedName>
        <fullName evidence="3">Calmodulin</fullName>
    </submittedName>
</protein>
<sequence length="159" mass="18330">MQTRKQTTQPKLKTEKDDALMGNKILIKLFCPVSLYVFMHYDLLLWLVSLGHHDFHKLFIVDLPITIHIGLTDHLIDFLICQLLPKICHDMPELSSRDEAILVLVEHSEGLLELLLRISVLHLAGHQIKELRKVNGPISVSINLIYHVLELCFSWVLPQ</sequence>
<accession>A0A2P2LAZ9</accession>
<evidence type="ECO:0000256" key="1">
    <source>
        <dbReference type="SAM" id="Phobius"/>
    </source>
</evidence>
<keyword evidence="1" id="KW-0472">Membrane</keyword>
<keyword evidence="1" id="KW-1133">Transmembrane helix</keyword>
<evidence type="ECO:0000313" key="3">
    <source>
        <dbReference type="EMBL" id="MBX15083.1"/>
    </source>
</evidence>
<organism evidence="2">
    <name type="scientific">Rhizophora mucronata</name>
    <name type="common">Asiatic mangrove</name>
    <dbReference type="NCBI Taxonomy" id="61149"/>
    <lineage>
        <taxon>Eukaryota</taxon>
        <taxon>Viridiplantae</taxon>
        <taxon>Streptophyta</taxon>
        <taxon>Embryophyta</taxon>
        <taxon>Tracheophyta</taxon>
        <taxon>Spermatophyta</taxon>
        <taxon>Magnoliopsida</taxon>
        <taxon>eudicotyledons</taxon>
        <taxon>Gunneridae</taxon>
        <taxon>Pentapetalae</taxon>
        <taxon>rosids</taxon>
        <taxon>fabids</taxon>
        <taxon>Malpighiales</taxon>
        <taxon>Rhizophoraceae</taxon>
        <taxon>Rhizophora</taxon>
    </lineage>
</organism>
<evidence type="ECO:0000313" key="2">
    <source>
        <dbReference type="EMBL" id="MBX15080.1"/>
    </source>
</evidence>
<dbReference type="AlphaFoldDB" id="A0A2P2LAZ9"/>
<keyword evidence="1" id="KW-0812">Transmembrane</keyword>
<dbReference type="EMBL" id="GGEC01034596">
    <property type="protein sequence ID" value="MBX15080.1"/>
    <property type="molecule type" value="Transcribed_RNA"/>
</dbReference>